<dbReference type="InterPro" id="IPR014729">
    <property type="entry name" value="Rossmann-like_a/b/a_fold"/>
</dbReference>
<keyword evidence="4 15" id="KW-0285">Flavoprotein</keyword>
<evidence type="ECO:0000256" key="12">
    <source>
        <dbReference type="ARBA" id="ARBA00023268"/>
    </source>
</evidence>
<reference evidence="17 18" key="1">
    <citation type="submission" date="2018-07" db="EMBL/GenBank/DDBJ databases">
        <title>Genomic Encyclopedia of Type Strains, Phase III (KMG-III): the genomes of soil and plant-associated and newly described type strains.</title>
        <authorList>
            <person name="Whitman W."/>
        </authorList>
    </citation>
    <scope>NUCLEOTIDE SEQUENCE [LARGE SCALE GENOMIC DNA]</scope>
    <source>
        <strain evidence="17 18">CECT 8487</strain>
    </source>
</reference>
<comment type="pathway">
    <text evidence="3 15">Cofactor biosynthesis; FMN biosynthesis; FMN from riboflavin (ATP route): step 1/1.</text>
</comment>
<dbReference type="PANTHER" id="PTHR22749:SF6">
    <property type="entry name" value="RIBOFLAVIN KINASE"/>
    <property type="match status" value="1"/>
</dbReference>
<evidence type="ECO:0000256" key="14">
    <source>
        <dbReference type="ARBA" id="ARBA00049494"/>
    </source>
</evidence>
<sequence length="311" mass="35728">MGSVKNITAYKSENPTVVTIGTFDGVHIGHKKIIERLVNTGKKEGLKSVILTFFPHPRMVLQKDSNIKLINTIDERRNILESLELDFLLIKKFTHEFSRLTAEEFVKQLLVDKLKTKKVIIGYDHRFGRNRNADIEDLKKFGKLYGFEVEEISAQDIDDVAVSSTKIRDALFEGDVIKANAYLGYNFMLTGTVIKGKGLGRQMDYPTANIHIEEDYKLIPKQGAYIVKAKIEDSDVYGMMNIGMNPTVNGKRETIEVHFFNFRENIYNQTIQIELLKRLRDEEKFQSVEALKNQLKKDKETALVFIANHHD</sequence>
<dbReference type="InterPro" id="IPR015865">
    <property type="entry name" value="Riboflavin_kinase_bac/euk"/>
</dbReference>
<dbReference type="GO" id="GO:0003919">
    <property type="term" value="F:FMN adenylyltransferase activity"/>
    <property type="evidence" value="ECO:0007669"/>
    <property type="project" value="UniProtKB-UniRule"/>
</dbReference>
<evidence type="ECO:0000256" key="2">
    <source>
        <dbReference type="ARBA" id="ARBA00004726"/>
    </source>
</evidence>
<dbReference type="Gene3D" id="3.40.50.620">
    <property type="entry name" value="HUPs"/>
    <property type="match status" value="1"/>
</dbReference>
<dbReference type="InterPro" id="IPR002606">
    <property type="entry name" value="Riboflavin_kinase_bac"/>
</dbReference>
<evidence type="ECO:0000256" key="5">
    <source>
        <dbReference type="ARBA" id="ARBA00022643"/>
    </source>
</evidence>
<protein>
    <recommendedName>
        <fullName evidence="15">Riboflavin biosynthesis protein</fullName>
    </recommendedName>
    <domain>
        <recommendedName>
            <fullName evidence="15">Riboflavin kinase</fullName>
            <ecNumber evidence="15">2.7.1.26</ecNumber>
        </recommendedName>
        <alternativeName>
            <fullName evidence="15">Flavokinase</fullName>
        </alternativeName>
    </domain>
    <domain>
        <recommendedName>
            <fullName evidence="15">FMN adenylyltransferase</fullName>
            <ecNumber evidence="15">2.7.7.2</ecNumber>
        </recommendedName>
        <alternativeName>
            <fullName evidence="15">FAD pyrophosphorylase</fullName>
        </alternativeName>
        <alternativeName>
            <fullName evidence="15">FAD synthase</fullName>
        </alternativeName>
    </domain>
</protein>
<dbReference type="GO" id="GO:0008531">
    <property type="term" value="F:riboflavin kinase activity"/>
    <property type="evidence" value="ECO:0007669"/>
    <property type="project" value="UniProtKB-UniRule"/>
</dbReference>
<dbReference type="OrthoDB" id="9803667at2"/>
<evidence type="ECO:0000256" key="1">
    <source>
        <dbReference type="ARBA" id="ARBA00002121"/>
    </source>
</evidence>
<dbReference type="NCBIfam" id="NF004160">
    <property type="entry name" value="PRK05627.1-3"/>
    <property type="match status" value="1"/>
</dbReference>
<evidence type="ECO:0000259" key="16">
    <source>
        <dbReference type="SMART" id="SM00904"/>
    </source>
</evidence>
<dbReference type="Gene3D" id="2.40.30.30">
    <property type="entry name" value="Riboflavin kinase-like"/>
    <property type="match status" value="1"/>
</dbReference>
<dbReference type="PIRSF" id="PIRSF004491">
    <property type="entry name" value="FAD_Synth"/>
    <property type="match status" value="1"/>
</dbReference>
<keyword evidence="18" id="KW-1185">Reference proteome</keyword>
<organism evidence="17 18">
    <name type="scientific">Seonamhaeicola aphaedonensis</name>
    <dbReference type="NCBI Taxonomy" id="1461338"/>
    <lineage>
        <taxon>Bacteria</taxon>
        <taxon>Pseudomonadati</taxon>
        <taxon>Bacteroidota</taxon>
        <taxon>Flavobacteriia</taxon>
        <taxon>Flavobacteriales</taxon>
        <taxon>Flavobacteriaceae</taxon>
    </lineage>
</organism>
<dbReference type="RefSeq" id="WP_116039509.1">
    <property type="nucleotide sequence ID" value="NZ_QRDX01000001.1"/>
</dbReference>
<evidence type="ECO:0000256" key="15">
    <source>
        <dbReference type="PIRNR" id="PIRNR004491"/>
    </source>
</evidence>
<dbReference type="NCBIfam" id="NF004162">
    <property type="entry name" value="PRK05627.1-5"/>
    <property type="match status" value="1"/>
</dbReference>
<comment type="caution">
    <text evidence="17">The sequence shown here is derived from an EMBL/GenBank/DDBJ whole genome shotgun (WGS) entry which is preliminary data.</text>
</comment>
<dbReference type="InterPro" id="IPR023468">
    <property type="entry name" value="Riboflavin_kinase"/>
</dbReference>
<keyword evidence="11 15" id="KW-0067">ATP-binding</keyword>
<dbReference type="InterPro" id="IPR023465">
    <property type="entry name" value="Riboflavin_kinase_dom_sf"/>
</dbReference>
<dbReference type="EC" id="2.7.7.2" evidence="15"/>
<evidence type="ECO:0000256" key="11">
    <source>
        <dbReference type="ARBA" id="ARBA00022840"/>
    </source>
</evidence>
<dbReference type="FunFam" id="3.40.50.620:FF:000021">
    <property type="entry name" value="Riboflavin biosynthesis protein"/>
    <property type="match status" value="1"/>
</dbReference>
<dbReference type="SUPFAM" id="SSF52374">
    <property type="entry name" value="Nucleotidylyl transferase"/>
    <property type="match status" value="1"/>
</dbReference>
<dbReference type="AlphaFoldDB" id="A0A3D9HMP7"/>
<proteinExistence type="inferred from homology"/>
<dbReference type="GO" id="GO:0006747">
    <property type="term" value="P:FAD biosynthetic process"/>
    <property type="evidence" value="ECO:0007669"/>
    <property type="project" value="UniProtKB-UniRule"/>
</dbReference>
<keyword evidence="5 15" id="KW-0288">FMN</keyword>
<comment type="function">
    <text evidence="1">Catalyzes the phosphorylation of riboflavin to FMN followed by the adenylation of FMN to FAD.</text>
</comment>
<evidence type="ECO:0000256" key="3">
    <source>
        <dbReference type="ARBA" id="ARBA00005201"/>
    </source>
</evidence>
<keyword evidence="6 15" id="KW-0808">Transferase</keyword>
<dbReference type="NCBIfam" id="TIGR00083">
    <property type="entry name" value="ribF"/>
    <property type="match status" value="1"/>
</dbReference>
<accession>A0A3D9HMP7</accession>
<gene>
    <name evidence="17" type="ORF">DFQ02_101626</name>
</gene>
<name>A0A3D9HMP7_9FLAO</name>
<dbReference type="Pfam" id="PF01687">
    <property type="entry name" value="Flavokinase"/>
    <property type="match status" value="1"/>
</dbReference>
<dbReference type="Proteomes" id="UP000256629">
    <property type="component" value="Unassembled WGS sequence"/>
</dbReference>
<evidence type="ECO:0000256" key="9">
    <source>
        <dbReference type="ARBA" id="ARBA00022777"/>
    </source>
</evidence>
<evidence type="ECO:0000313" key="18">
    <source>
        <dbReference type="Proteomes" id="UP000256629"/>
    </source>
</evidence>
<evidence type="ECO:0000256" key="7">
    <source>
        <dbReference type="ARBA" id="ARBA00022695"/>
    </source>
</evidence>
<comment type="pathway">
    <text evidence="2 15">Cofactor biosynthesis; FAD biosynthesis; FAD from FMN: step 1/1.</text>
</comment>
<dbReference type="CDD" id="cd02064">
    <property type="entry name" value="FAD_synthetase_N"/>
    <property type="match status" value="1"/>
</dbReference>
<dbReference type="UniPathway" id="UPA00276">
    <property type="reaction ID" value="UER00406"/>
</dbReference>
<dbReference type="EMBL" id="QRDX01000001">
    <property type="protein sequence ID" value="RED50591.1"/>
    <property type="molecule type" value="Genomic_DNA"/>
</dbReference>
<evidence type="ECO:0000256" key="10">
    <source>
        <dbReference type="ARBA" id="ARBA00022827"/>
    </source>
</evidence>
<evidence type="ECO:0000256" key="6">
    <source>
        <dbReference type="ARBA" id="ARBA00022679"/>
    </source>
</evidence>
<evidence type="ECO:0000256" key="13">
    <source>
        <dbReference type="ARBA" id="ARBA00047880"/>
    </source>
</evidence>
<evidence type="ECO:0000256" key="8">
    <source>
        <dbReference type="ARBA" id="ARBA00022741"/>
    </source>
</evidence>
<dbReference type="UniPathway" id="UPA00277">
    <property type="reaction ID" value="UER00407"/>
</dbReference>
<dbReference type="GO" id="GO:0005524">
    <property type="term" value="F:ATP binding"/>
    <property type="evidence" value="ECO:0007669"/>
    <property type="project" value="UniProtKB-UniRule"/>
</dbReference>
<comment type="catalytic activity">
    <reaction evidence="14 15">
        <text>FMN + ATP + H(+) = FAD + diphosphate</text>
        <dbReference type="Rhea" id="RHEA:17237"/>
        <dbReference type="ChEBI" id="CHEBI:15378"/>
        <dbReference type="ChEBI" id="CHEBI:30616"/>
        <dbReference type="ChEBI" id="CHEBI:33019"/>
        <dbReference type="ChEBI" id="CHEBI:57692"/>
        <dbReference type="ChEBI" id="CHEBI:58210"/>
        <dbReference type="EC" id="2.7.7.2"/>
    </reaction>
</comment>
<dbReference type="PANTHER" id="PTHR22749">
    <property type="entry name" value="RIBOFLAVIN KINASE/FMN ADENYLYLTRANSFERASE"/>
    <property type="match status" value="1"/>
</dbReference>
<evidence type="ECO:0000256" key="4">
    <source>
        <dbReference type="ARBA" id="ARBA00022630"/>
    </source>
</evidence>
<comment type="similarity">
    <text evidence="15">Belongs to the ribF family.</text>
</comment>
<dbReference type="GO" id="GO:0009398">
    <property type="term" value="P:FMN biosynthetic process"/>
    <property type="evidence" value="ECO:0007669"/>
    <property type="project" value="UniProtKB-UniRule"/>
</dbReference>
<keyword evidence="9 15" id="KW-0418">Kinase</keyword>
<evidence type="ECO:0000313" key="17">
    <source>
        <dbReference type="EMBL" id="RED50591.1"/>
    </source>
</evidence>
<keyword evidence="12" id="KW-0511">Multifunctional enzyme</keyword>
<keyword evidence="7 15" id="KW-0548">Nucleotidyltransferase</keyword>
<dbReference type="SUPFAM" id="SSF82114">
    <property type="entry name" value="Riboflavin kinase-like"/>
    <property type="match status" value="1"/>
</dbReference>
<keyword evidence="8 15" id="KW-0547">Nucleotide-binding</keyword>
<dbReference type="GO" id="GO:0009231">
    <property type="term" value="P:riboflavin biosynthetic process"/>
    <property type="evidence" value="ECO:0007669"/>
    <property type="project" value="InterPro"/>
</dbReference>
<feature type="domain" description="Riboflavin kinase" evidence="16">
    <location>
        <begin position="182"/>
        <end position="307"/>
    </location>
</feature>
<dbReference type="SMART" id="SM00904">
    <property type="entry name" value="Flavokinase"/>
    <property type="match status" value="1"/>
</dbReference>
<comment type="catalytic activity">
    <reaction evidence="13 15">
        <text>riboflavin + ATP = FMN + ADP + H(+)</text>
        <dbReference type="Rhea" id="RHEA:14357"/>
        <dbReference type="ChEBI" id="CHEBI:15378"/>
        <dbReference type="ChEBI" id="CHEBI:30616"/>
        <dbReference type="ChEBI" id="CHEBI:57986"/>
        <dbReference type="ChEBI" id="CHEBI:58210"/>
        <dbReference type="ChEBI" id="CHEBI:456216"/>
        <dbReference type="EC" id="2.7.1.26"/>
    </reaction>
</comment>
<dbReference type="EC" id="2.7.1.26" evidence="15"/>
<dbReference type="InterPro" id="IPR015864">
    <property type="entry name" value="FAD_synthase"/>
</dbReference>
<keyword evidence="10 15" id="KW-0274">FAD</keyword>
<dbReference type="Pfam" id="PF06574">
    <property type="entry name" value="FAD_syn"/>
    <property type="match status" value="1"/>
</dbReference>